<gene>
    <name evidence="7" type="ORF">Asi03nite_53260</name>
</gene>
<comment type="similarity">
    <text evidence="2 5">Belongs to the Nudix hydrolase family.</text>
</comment>
<proteinExistence type="inferred from homology"/>
<dbReference type="InterPro" id="IPR020476">
    <property type="entry name" value="Nudix_hydrolase"/>
</dbReference>
<dbReference type="Proteomes" id="UP000629619">
    <property type="component" value="Unassembled WGS sequence"/>
</dbReference>
<reference evidence="7" key="1">
    <citation type="submission" date="2021-01" db="EMBL/GenBank/DDBJ databases">
        <title>Whole genome shotgun sequence of Actinoplanes siamensis NBRC 109076.</title>
        <authorList>
            <person name="Komaki H."/>
            <person name="Tamura T."/>
        </authorList>
    </citation>
    <scope>NUCLEOTIDE SEQUENCE</scope>
    <source>
        <strain evidence="7">NBRC 109076</strain>
    </source>
</reference>
<comment type="caution">
    <text evidence="7">The sequence shown here is derived from an EMBL/GenBank/DDBJ whole genome shotgun (WGS) entry which is preliminary data.</text>
</comment>
<dbReference type="SUPFAM" id="SSF55811">
    <property type="entry name" value="Nudix"/>
    <property type="match status" value="1"/>
</dbReference>
<evidence type="ECO:0000256" key="4">
    <source>
        <dbReference type="ARBA" id="ARBA00022842"/>
    </source>
</evidence>
<dbReference type="RefSeq" id="WP_203683229.1">
    <property type="nucleotide sequence ID" value="NZ_BOMW01000054.1"/>
</dbReference>
<keyword evidence="4" id="KW-0460">Magnesium</keyword>
<dbReference type="PANTHER" id="PTHR43046:SF12">
    <property type="entry name" value="GDP-MANNOSE MANNOSYL HYDROLASE"/>
    <property type="match status" value="1"/>
</dbReference>
<dbReference type="InterPro" id="IPR000086">
    <property type="entry name" value="NUDIX_hydrolase_dom"/>
</dbReference>
<dbReference type="GO" id="GO:0016787">
    <property type="term" value="F:hydrolase activity"/>
    <property type="evidence" value="ECO:0007669"/>
    <property type="project" value="UniProtKB-KW"/>
</dbReference>
<keyword evidence="8" id="KW-1185">Reference proteome</keyword>
<organism evidence="7 8">
    <name type="scientific">Actinoplanes siamensis</name>
    <dbReference type="NCBI Taxonomy" id="1223317"/>
    <lineage>
        <taxon>Bacteria</taxon>
        <taxon>Bacillati</taxon>
        <taxon>Actinomycetota</taxon>
        <taxon>Actinomycetes</taxon>
        <taxon>Micromonosporales</taxon>
        <taxon>Micromonosporaceae</taxon>
        <taxon>Actinoplanes</taxon>
    </lineage>
</organism>
<comment type="cofactor">
    <cofactor evidence="1">
        <name>Mg(2+)</name>
        <dbReference type="ChEBI" id="CHEBI:18420"/>
    </cofactor>
</comment>
<dbReference type="EMBL" id="BOMW01000054">
    <property type="protein sequence ID" value="GIF07788.1"/>
    <property type="molecule type" value="Genomic_DNA"/>
</dbReference>
<dbReference type="InterPro" id="IPR015797">
    <property type="entry name" value="NUDIX_hydrolase-like_dom_sf"/>
</dbReference>
<dbReference type="PROSITE" id="PS51462">
    <property type="entry name" value="NUDIX"/>
    <property type="match status" value="1"/>
</dbReference>
<accession>A0A919NBB7</accession>
<evidence type="ECO:0000256" key="2">
    <source>
        <dbReference type="ARBA" id="ARBA00005582"/>
    </source>
</evidence>
<dbReference type="AlphaFoldDB" id="A0A919NBB7"/>
<dbReference type="PROSITE" id="PS00893">
    <property type="entry name" value="NUDIX_BOX"/>
    <property type="match status" value="1"/>
</dbReference>
<feature type="domain" description="Nudix hydrolase" evidence="6">
    <location>
        <begin position="4"/>
        <end position="144"/>
    </location>
</feature>
<evidence type="ECO:0000259" key="6">
    <source>
        <dbReference type="PROSITE" id="PS51462"/>
    </source>
</evidence>
<evidence type="ECO:0000256" key="1">
    <source>
        <dbReference type="ARBA" id="ARBA00001946"/>
    </source>
</evidence>
<protein>
    <submittedName>
        <fullName evidence="7">DNA mismatch repair protein MutT</fullName>
    </submittedName>
</protein>
<evidence type="ECO:0000313" key="8">
    <source>
        <dbReference type="Proteomes" id="UP000629619"/>
    </source>
</evidence>
<evidence type="ECO:0000256" key="3">
    <source>
        <dbReference type="ARBA" id="ARBA00022801"/>
    </source>
</evidence>
<dbReference type="PRINTS" id="PR00502">
    <property type="entry name" value="NUDIXFAMILY"/>
</dbReference>
<name>A0A919NBB7_9ACTN</name>
<dbReference type="InterPro" id="IPR020084">
    <property type="entry name" value="NUDIX_hydrolase_CS"/>
</dbReference>
<dbReference type="Pfam" id="PF00293">
    <property type="entry name" value="NUDIX"/>
    <property type="match status" value="1"/>
</dbReference>
<keyword evidence="3 5" id="KW-0378">Hydrolase</keyword>
<dbReference type="Gene3D" id="3.90.79.10">
    <property type="entry name" value="Nucleoside Triphosphate Pyrophosphohydrolase"/>
    <property type="match status" value="1"/>
</dbReference>
<evidence type="ECO:0000313" key="7">
    <source>
        <dbReference type="EMBL" id="GIF07788.1"/>
    </source>
</evidence>
<evidence type="ECO:0000256" key="5">
    <source>
        <dbReference type="RuleBase" id="RU003476"/>
    </source>
</evidence>
<dbReference type="PANTHER" id="PTHR43046">
    <property type="entry name" value="GDP-MANNOSE MANNOSYL HYDROLASE"/>
    <property type="match status" value="1"/>
</dbReference>
<sequence>MEPVHRPAVRILCFDAAGRVLLLNWRDPHDGHRLWEPPGGGIDPGETPLEAARRELTEETGLDPDAIAPGFLLVERDTVWKGRHFVGAEQFFAAWYPVAEPVVARDGLLPYEKAELLGHSWVRPGDLSRLPDPLEPPALAAVIARFATPAPG</sequence>
<dbReference type="CDD" id="cd04685">
    <property type="entry name" value="NUDIX_Hydrolase"/>
    <property type="match status" value="1"/>
</dbReference>